<dbReference type="GO" id="GO:0016125">
    <property type="term" value="P:sterol metabolic process"/>
    <property type="evidence" value="ECO:0007669"/>
    <property type="project" value="UniProtKB-UniRule"/>
</dbReference>
<feature type="transmembrane region" description="Helical" evidence="10">
    <location>
        <begin position="297"/>
        <end position="314"/>
    </location>
</feature>
<keyword evidence="5 10" id="KW-0256">Endoplasmic reticulum</keyword>
<comment type="function">
    <text evidence="10">Regulates also the sphingolipid metabolism.</text>
</comment>
<evidence type="ECO:0000256" key="5">
    <source>
        <dbReference type="ARBA" id="ARBA00022824"/>
    </source>
</evidence>
<feature type="transmembrane region" description="Helical" evidence="10">
    <location>
        <begin position="154"/>
        <end position="175"/>
    </location>
</feature>
<dbReference type="GO" id="GO:0000139">
    <property type="term" value="C:Golgi membrane"/>
    <property type="evidence" value="ECO:0007669"/>
    <property type="project" value="UniProtKB-SubCell"/>
</dbReference>
<keyword evidence="9 10" id="KW-0472">Membrane</keyword>
<organism evidence="11 12">
    <name type="scientific">Puccinia graminis f. sp. tritici</name>
    <dbReference type="NCBI Taxonomy" id="56615"/>
    <lineage>
        <taxon>Eukaryota</taxon>
        <taxon>Fungi</taxon>
        <taxon>Dikarya</taxon>
        <taxon>Basidiomycota</taxon>
        <taxon>Pucciniomycotina</taxon>
        <taxon>Pucciniomycetes</taxon>
        <taxon>Pucciniales</taxon>
        <taxon>Pucciniaceae</taxon>
        <taxon>Puccinia</taxon>
    </lineage>
</organism>
<comment type="caution">
    <text evidence="11">The sequence shown here is derived from an EMBL/GenBank/DDBJ whole genome shotgun (WGS) entry which is preliminary data.</text>
</comment>
<evidence type="ECO:0000313" key="12">
    <source>
        <dbReference type="Proteomes" id="UP000325313"/>
    </source>
</evidence>
<dbReference type="GO" id="GO:0032541">
    <property type="term" value="C:cortical endoplasmic reticulum"/>
    <property type="evidence" value="ECO:0007669"/>
    <property type="project" value="TreeGrafter"/>
</dbReference>
<feature type="transmembrane region" description="Helical" evidence="10">
    <location>
        <begin position="195"/>
        <end position="215"/>
    </location>
</feature>
<keyword evidence="10" id="KW-0746">Sphingolipid metabolism</keyword>
<dbReference type="InterPro" id="IPR007290">
    <property type="entry name" value="Arv1"/>
</dbReference>
<sequence>MSSNRCVTCAIPVKFLFTEYGQDNFVLEICPNCKRFTDPYIEQSSIILILDLFLLKPQVYYHLLFNSKHSFQSFNSQLPPSTPTVSHLASDQPRSSNQVDHQNRKACKRVHLQLSGLIYCLILVLESSFQALDEAQSVELFLDSNPVKQIMMKLLGLLFHIFNLVLTATIISRVASYGGSYQGLHPIQQGILNSIQGIIISLSPGIVLYSTIMIFQNSYGTRPPPPLFSPTENVYSSHVLHFLRAHVRSDVSGMLDGLVGIDMDQLGSTKLKRLLIRNLMGSLSCSVGIAASFAQSWTFGFLVLCFCSILKRLLTHLLHQLDLLSPF</sequence>
<keyword evidence="6 10" id="KW-1133">Transmembrane helix</keyword>
<comment type="function">
    <text evidence="10">Mediator of sterol homeostasis involved in sterol uptake, trafficking and distribution into membranes.</text>
</comment>
<dbReference type="Pfam" id="PF04161">
    <property type="entry name" value="Arv1"/>
    <property type="match status" value="1"/>
</dbReference>
<keyword evidence="3 10" id="KW-0813">Transport</keyword>
<evidence type="ECO:0000256" key="6">
    <source>
        <dbReference type="ARBA" id="ARBA00022989"/>
    </source>
</evidence>
<evidence type="ECO:0000256" key="8">
    <source>
        <dbReference type="ARBA" id="ARBA00023098"/>
    </source>
</evidence>
<evidence type="ECO:0000256" key="4">
    <source>
        <dbReference type="ARBA" id="ARBA00022692"/>
    </source>
</evidence>
<keyword evidence="10" id="KW-0333">Golgi apparatus</keyword>
<evidence type="ECO:0000256" key="3">
    <source>
        <dbReference type="ARBA" id="ARBA00022448"/>
    </source>
</evidence>
<keyword evidence="4 10" id="KW-0812">Transmembrane</keyword>
<evidence type="ECO:0000256" key="9">
    <source>
        <dbReference type="ARBA" id="ARBA00023136"/>
    </source>
</evidence>
<dbReference type="PANTHER" id="PTHR14467">
    <property type="entry name" value="ARV1"/>
    <property type="match status" value="1"/>
</dbReference>
<accession>A0A5B0NFR5</accession>
<keyword evidence="8 10" id="KW-0443">Lipid metabolism</keyword>
<dbReference type="AlphaFoldDB" id="A0A5B0NFR5"/>
<protein>
    <recommendedName>
        <fullName evidence="10">Protein ARV</fullName>
    </recommendedName>
</protein>
<evidence type="ECO:0000256" key="7">
    <source>
        <dbReference type="ARBA" id="ARBA00023055"/>
    </source>
</evidence>
<name>A0A5B0NFR5_PUCGR</name>
<proteinExistence type="inferred from homology"/>
<evidence type="ECO:0000256" key="2">
    <source>
        <dbReference type="ARBA" id="ARBA00009187"/>
    </source>
</evidence>
<dbReference type="PANTHER" id="PTHR14467:SF0">
    <property type="entry name" value="PROTEIN ARV1"/>
    <property type="match status" value="1"/>
</dbReference>
<dbReference type="GO" id="GO:0005789">
    <property type="term" value="C:endoplasmic reticulum membrane"/>
    <property type="evidence" value="ECO:0007669"/>
    <property type="project" value="UniProtKB-SubCell"/>
</dbReference>
<reference evidence="11 12" key="1">
    <citation type="submission" date="2019-05" db="EMBL/GenBank/DDBJ databases">
        <title>Emergence of the Ug99 lineage of the wheat stem rust pathogen through somatic hybridization.</title>
        <authorList>
            <person name="Li F."/>
            <person name="Upadhyaya N.M."/>
            <person name="Sperschneider J."/>
            <person name="Matny O."/>
            <person name="Nguyen-Phuc H."/>
            <person name="Mago R."/>
            <person name="Raley C."/>
            <person name="Miller M.E."/>
            <person name="Silverstein K.A.T."/>
            <person name="Henningsen E."/>
            <person name="Hirsch C.D."/>
            <person name="Visser B."/>
            <person name="Pretorius Z.A."/>
            <person name="Steffenson B.J."/>
            <person name="Schwessinger B."/>
            <person name="Dodds P.N."/>
            <person name="Figueroa M."/>
        </authorList>
    </citation>
    <scope>NUCLEOTIDE SEQUENCE [LARGE SCALE GENOMIC DNA]</scope>
    <source>
        <strain evidence="11 12">Ug99</strain>
    </source>
</reference>
<evidence type="ECO:0000256" key="10">
    <source>
        <dbReference type="RuleBase" id="RU368065"/>
    </source>
</evidence>
<dbReference type="GO" id="GO:0006665">
    <property type="term" value="P:sphingolipid metabolic process"/>
    <property type="evidence" value="ECO:0007669"/>
    <property type="project" value="UniProtKB-UniRule"/>
</dbReference>
<evidence type="ECO:0000313" key="11">
    <source>
        <dbReference type="EMBL" id="KAA1088161.1"/>
    </source>
</evidence>
<comment type="subcellular location">
    <subcellularLocation>
        <location evidence="1 10">Endoplasmic reticulum membrane</location>
        <topology evidence="1 10">Multi-pass membrane protein</topology>
    </subcellularLocation>
    <subcellularLocation>
        <location evidence="10">Golgi apparatus membrane</location>
        <topology evidence="10">Multi-pass membrane protein</topology>
    </subcellularLocation>
</comment>
<dbReference type="Proteomes" id="UP000325313">
    <property type="component" value="Unassembled WGS sequence"/>
</dbReference>
<keyword evidence="7 10" id="KW-0445">Lipid transport</keyword>
<dbReference type="EMBL" id="VDEP01000407">
    <property type="protein sequence ID" value="KAA1088161.1"/>
    <property type="molecule type" value="Genomic_DNA"/>
</dbReference>
<dbReference type="GO" id="GO:0097036">
    <property type="term" value="P:regulation of plasma membrane sterol distribution"/>
    <property type="evidence" value="ECO:0007669"/>
    <property type="project" value="UniProtKB-UniRule"/>
</dbReference>
<dbReference type="GO" id="GO:0032366">
    <property type="term" value="P:intracellular sterol transport"/>
    <property type="evidence" value="ECO:0007669"/>
    <property type="project" value="UniProtKB-UniRule"/>
</dbReference>
<gene>
    <name evidence="11" type="ORF">PGTUg99_021268</name>
</gene>
<evidence type="ECO:0000256" key="1">
    <source>
        <dbReference type="ARBA" id="ARBA00004477"/>
    </source>
</evidence>
<comment type="similarity">
    <text evidence="2 10">Belongs to the ARV1 family.</text>
</comment>